<dbReference type="Pfam" id="PF00382">
    <property type="entry name" value="TFIIB"/>
    <property type="match status" value="2"/>
</dbReference>
<reference evidence="9" key="1">
    <citation type="submission" date="2016-10" db="EMBL/GenBank/DDBJ databases">
        <authorList>
            <person name="Varghese N."/>
            <person name="Submissions S."/>
        </authorList>
    </citation>
    <scope>NUCLEOTIDE SEQUENCE [LARGE SCALE GENOMIC DNA]</scope>
    <source>
        <strain evidence="9">CGMCC 1.10121</strain>
    </source>
</reference>
<keyword evidence="9" id="KW-1185">Reference proteome</keyword>
<keyword evidence="4" id="KW-0805">Transcription regulation</keyword>
<proteinExistence type="inferred from homology"/>
<dbReference type="PROSITE" id="PS00782">
    <property type="entry name" value="TFIIB"/>
    <property type="match status" value="1"/>
</dbReference>
<dbReference type="Gene3D" id="1.10.472.10">
    <property type="entry name" value="Cyclin-like"/>
    <property type="match status" value="2"/>
</dbReference>
<gene>
    <name evidence="8" type="ORF">SAMN04487948_12580</name>
</gene>
<name>A0A1H8WA25_9EURY</name>
<dbReference type="CDD" id="cd20550">
    <property type="entry name" value="CYCLIN_TFIIB_archaea_like_rpt2"/>
    <property type="match status" value="1"/>
</dbReference>
<dbReference type="PRINTS" id="PR00685">
    <property type="entry name" value="TIFACTORIIB"/>
</dbReference>
<organism evidence="8 9">
    <name type="scientific">Halogranum amylolyticum</name>
    <dbReference type="NCBI Taxonomy" id="660520"/>
    <lineage>
        <taxon>Archaea</taxon>
        <taxon>Methanobacteriati</taxon>
        <taxon>Methanobacteriota</taxon>
        <taxon>Stenosarchaea group</taxon>
        <taxon>Halobacteria</taxon>
        <taxon>Halobacteriales</taxon>
        <taxon>Haloferacaceae</taxon>
    </lineage>
</organism>
<evidence type="ECO:0000256" key="6">
    <source>
        <dbReference type="ARBA" id="ARBA00053882"/>
    </source>
</evidence>
<dbReference type="GO" id="GO:0097550">
    <property type="term" value="C:transcription preinitiation complex"/>
    <property type="evidence" value="ECO:0007669"/>
    <property type="project" value="TreeGrafter"/>
</dbReference>
<dbReference type="GO" id="GO:0070897">
    <property type="term" value="P:transcription preinitiation complex assembly"/>
    <property type="evidence" value="ECO:0007669"/>
    <property type="project" value="InterPro"/>
</dbReference>
<protein>
    <recommendedName>
        <fullName evidence="2">Transcription initiation factor IIB</fullName>
    </recommendedName>
</protein>
<dbReference type="InterPro" id="IPR013150">
    <property type="entry name" value="TFIIB_cyclin"/>
</dbReference>
<dbReference type="AlphaFoldDB" id="A0A1H8WA25"/>
<evidence type="ECO:0000256" key="4">
    <source>
        <dbReference type="ARBA" id="ARBA00023015"/>
    </source>
</evidence>
<dbReference type="InterPro" id="IPR036915">
    <property type="entry name" value="Cyclin-like_sf"/>
</dbReference>
<sequence length="187" mass="20929">IDRMASALGVPRSVREVAAVIYRRALDTDLIRGRSIEGVATSALYIACRQEGIPRSLEEVSSVARVERREIGRTYRYIAHELGLDMPPVDPKQYLPRFCSELDLSEDVQQRAATIIERTTAEGLHSGKSPTGFAAAAIYTAALLCNEKRTQREIAKVAQVTEVTIRNRYREQLEVVGVDFDELVSHR</sequence>
<dbReference type="RefSeq" id="WP_394327985.1">
    <property type="nucleotide sequence ID" value="NZ_FODV01000025.1"/>
</dbReference>
<evidence type="ECO:0000259" key="7">
    <source>
        <dbReference type="SMART" id="SM00385"/>
    </source>
</evidence>
<dbReference type="InterPro" id="IPR000812">
    <property type="entry name" value="TFIIB"/>
</dbReference>
<evidence type="ECO:0000313" key="9">
    <source>
        <dbReference type="Proteomes" id="UP000199126"/>
    </source>
</evidence>
<evidence type="ECO:0000256" key="1">
    <source>
        <dbReference type="ARBA" id="ARBA00010857"/>
    </source>
</evidence>
<feature type="non-terminal residue" evidence="8">
    <location>
        <position position="1"/>
    </location>
</feature>
<dbReference type="PANTHER" id="PTHR11618:SF13">
    <property type="entry name" value="TRANSCRIPTION INITIATION FACTOR IIB"/>
    <property type="match status" value="1"/>
</dbReference>
<dbReference type="FunFam" id="1.10.472.10:FF:000023">
    <property type="entry name" value="Transcription initiation factor IIB"/>
    <property type="match status" value="1"/>
</dbReference>
<dbReference type="GO" id="GO:0017025">
    <property type="term" value="F:TBP-class protein binding"/>
    <property type="evidence" value="ECO:0007669"/>
    <property type="project" value="InterPro"/>
</dbReference>
<dbReference type="Proteomes" id="UP000199126">
    <property type="component" value="Unassembled WGS sequence"/>
</dbReference>
<dbReference type="SMART" id="SM00385">
    <property type="entry name" value="CYCLIN"/>
    <property type="match status" value="2"/>
</dbReference>
<dbReference type="SUPFAM" id="SSF47954">
    <property type="entry name" value="Cyclin-like"/>
    <property type="match status" value="2"/>
</dbReference>
<comment type="similarity">
    <text evidence="1">Belongs to the TFIIB family.</text>
</comment>
<dbReference type="PANTHER" id="PTHR11618">
    <property type="entry name" value="TRANSCRIPTION INITIATION FACTOR IIB-RELATED"/>
    <property type="match status" value="1"/>
</dbReference>
<feature type="domain" description="Cyclin-like" evidence="7">
    <location>
        <begin position="93"/>
        <end position="174"/>
    </location>
</feature>
<evidence type="ECO:0000256" key="2">
    <source>
        <dbReference type="ARBA" id="ARBA00013932"/>
    </source>
</evidence>
<comment type="function">
    <text evidence="6">Stabilizes TBP binding to an archaeal box-A promoter. Also responsible for recruiting RNA polymerase II to the pre-initiation complex (DNA-TBP-TFIIB).</text>
</comment>
<evidence type="ECO:0000256" key="3">
    <source>
        <dbReference type="ARBA" id="ARBA00022737"/>
    </source>
</evidence>
<evidence type="ECO:0000256" key="5">
    <source>
        <dbReference type="ARBA" id="ARBA00023163"/>
    </source>
</evidence>
<feature type="domain" description="Cyclin-like" evidence="7">
    <location>
        <begin position="1"/>
        <end position="80"/>
    </location>
</feature>
<accession>A0A1H8WA25</accession>
<dbReference type="InterPro" id="IPR013763">
    <property type="entry name" value="Cyclin-like_dom"/>
</dbReference>
<evidence type="ECO:0000313" key="8">
    <source>
        <dbReference type="EMBL" id="SEP24257.1"/>
    </source>
</evidence>
<keyword evidence="5" id="KW-0804">Transcription</keyword>
<dbReference type="EMBL" id="FODV01000025">
    <property type="protein sequence ID" value="SEP24257.1"/>
    <property type="molecule type" value="Genomic_DNA"/>
</dbReference>
<keyword evidence="3" id="KW-0677">Repeat</keyword>
<dbReference type="InterPro" id="IPR023486">
    <property type="entry name" value="TFIIB_CS"/>
</dbReference>